<proteinExistence type="predicted"/>
<dbReference type="AlphaFoldDB" id="A0A2K1JDC2"/>
<keyword evidence="3" id="KW-1185">Reference proteome</keyword>
<evidence type="ECO:0000313" key="1">
    <source>
        <dbReference type="EMBL" id="PNR39525.1"/>
    </source>
</evidence>
<dbReference type="EnsemblPlants" id="Pp3c15_15770V3.1">
    <property type="protein sequence ID" value="Pp3c15_15770V3.1"/>
    <property type="gene ID" value="Pp3c15_15770"/>
</dbReference>
<dbReference type="InParanoid" id="A0A2K1JDC2"/>
<dbReference type="EMBL" id="ABEU02000015">
    <property type="protein sequence ID" value="PNR39525.1"/>
    <property type="molecule type" value="Genomic_DNA"/>
</dbReference>
<reference evidence="2" key="3">
    <citation type="submission" date="2020-12" db="UniProtKB">
        <authorList>
            <consortium name="EnsemblPlants"/>
        </authorList>
    </citation>
    <scope>IDENTIFICATION</scope>
</reference>
<reference evidence="1 3" key="2">
    <citation type="journal article" date="2018" name="Plant J.">
        <title>The Physcomitrella patens chromosome-scale assembly reveals moss genome structure and evolution.</title>
        <authorList>
            <person name="Lang D."/>
            <person name="Ullrich K.K."/>
            <person name="Murat F."/>
            <person name="Fuchs J."/>
            <person name="Jenkins J."/>
            <person name="Haas F.B."/>
            <person name="Piednoel M."/>
            <person name="Gundlach H."/>
            <person name="Van Bel M."/>
            <person name="Meyberg R."/>
            <person name="Vives C."/>
            <person name="Morata J."/>
            <person name="Symeonidi A."/>
            <person name="Hiss M."/>
            <person name="Muchero W."/>
            <person name="Kamisugi Y."/>
            <person name="Saleh O."/>
            <person name="Blanc G."/>
            <person name="Decker E.L."/>
            <person name="van Gessel N."/>
            <person name="Grimwood J."/>
            <person name="Hayes R.D."/>
            <person name="Graham S.W."/>
            <person name="Gunter L.E."/>
            <person name="McDaniel S.F."/>
            <person name="Hoernstein S.N.W."/>
            <person name="Larsson A."/>
            <person name="Li F.W."/>
            <person name="Perroud P.F."/>
            <person name="Phillips J."/>
            <person name="Ranjan P."/>
            <person name="Rokshar D.S."/>
            <person name="Rothfels C.J."/>
            <person name="Schneider L."/>
            <person name="Shu S."/>
            <person name="Stevenson D.W."/>
            <person name="Thummler F."/>
            <person name="Tillich M."/>
            <person name="Villarreal Aguilar J.C."/>
            <person name="Widiez T."/>
            <person name="Wong G.K."/>
            <person name="Wymore A."/>
            <person name="Zhang Y."/>
            <person name="Zimmer A.D."/>
            <person name="Quatrano R.S."/>
            <person name="Mayer K.F.X."/>
            <person name="Goodstein D."/>
            <person name="Casacuberta J.M."/>
            <person name="Vandepoele K."/>
            <person name="Reski R."/>
            <person name="Cuming A.C."/>
            <person name="Tuskan G.A."/>
            <person name="Maumus F."/>
            <person name="Salse J."/>
            <person name="Schmutz J."/>
            <person name="Rensing S.A."/>
        </authorList>
    </citation>
    <scope>NUCLEOTIDE SEQUENCE [LARGE SCALE GENOMIC DNA]</scope>
    <source>
        <strain evidence="2 3">cv. Gransden 2004</strain>
    </source>
</reference>
<evidence type="ECO:0000313" key="3">
    <source>
        <dbReference type="Proteomes" id="UP000006727"/>
    </source>
</evidence>
<reference evidence="1 3" key="1">
    <citation type="journal article" date="2008" name="Science">
        <title>The Physcomitrella genome reveals evolutionary insights into the conquest of land by plants.</title>
        <authorList>
            <person name="Rensing S."/>
            <person name="Lang D."/>
            <person name="Zimmer A."/>
            <person name="Terry A."/>
            <person name="Salamov A."/>
            <person name="Shapiro H."/>
            <person name="Nishiyama T."/>
            <person name="Perroud P.-F."/>
            <person name="Lindquist E."/>
            <person name="Kamisugi Y."/>
            <person name="Tanahashi T."/>
            <person name="Sakakibara K."/>
            <person name="Fujita T."/>
            <person name="Oishi K."/>
            <person name="Shin-I T."/>
            <person name="Kuroki Y."/>
            <person name="Toyoda A."/>
            <person name="Suzuki Y."/>
            <person name="Hashimoto A."/>
            <person name="Yamaguchi K."/>
            <person name="Sugano A."/>
            <person name="Kohara Y."/>
            <person name="Fujiyama A."/>
            <person name="Anterola A."/>
            <person name="Aoki S."/>
            <person name="Ashton N."/>
            <person name="Barbazuk W.B."/>
            <person name="Barker E."/>
            <person name="Bennetzen J."/>
            <person name="Bezanilla M."/>
            <person name="Blankenship R."/>
            <person name="Cho S.H."/>
            <person name="Dutcher S."/>
            <person name="Estelle M."/>
            <person name="Fawcett J.A."/>
            <person name="Gundlach H."/>
            <person name="Hanada K."/>
            <person name="Heyl A."/>
            <person name="Hicks K.A."/>
            <person name="Hugh J."/>
            <person name="Lohr M."/>
            <person name="Mayer K."/>
            <person name="Melkozernov A."/>
            <person name="Murata T."/>
            <person name="Nelson D."/>
            <person name="Pils B."/>
            <person name="Prigge M."/>
            <person name="Reiss B."/>
            <person name="Renner T."/>
            <person name="Rombauts S."/>
            <person name="Rushton P."/>
            <person name="Sanderfoot A."/>
            <person name="Schween G."/>
            <person name="Shiu S.-H."/>
            <person name="Stueber K."/>
            <person name="Theodoulou F.L."/>
            <person name="Tu H."/>
            <person name="Van de Peer Y."/>
            <person name="Verrier P.J."/>
            <person name="Waters E."/>
            <person name="Wood A."/>
            <person name="Yang L."/>
            <person name="Cove D."/>
            <person name="Cuming A."/>
            <person name="Hasebe M."/>
            <person name="Lucas S."/>
            <person name="Mishler D.B."/>
            <person name="Reski R."/>
            <person name="Grigoriev I."/>
            <person name="Quatrano R.S."/>
            <person name="Boore J.L."/>
        </authorList>
    </citation>
    <scope>NUCLEOTIDE SEQUENCE [LARGE SCALE GENOMIC DNA]</scope>
    <source>
        <strain evidence="2 3">cv. Gransden 2004</strain>
    </source>
</reference>
<gene>
    <name evidence="1" type="ORF">PHYPA_019803</name>
</gene>
<dbReference type="Gramene" id="Pp3c15_15770V3.1">
    <property type="protein sequence ID" value="Pp3c15_15770V3.1"/>
    <property type="gene ID" value="Pp3c15_15770"/>
</dbReference>
<sequence>MDWHRQRLSVLLAAQLGGSNVVATGQSRASSYNSPSPLCDSHIWSLELGVLLHFSLLPFWWTSSGPFELIELSSAEDGIFRSYSFIDPIVVGATVTRKE</sequence>
<name>A0A2K1JDC2_PHYPA</name>
<dbReference type="Proteomes" id="UP000006727">
    <property type="component" value="Chromosome 15"/>
</dbReference>
<evidence type="ECO:0000313" key="2">
    <source>
        <dbReference type="EnsemblPlants" id="Pp3c15_15770V3.1"/>
    </source>
</evidence>
<protein>
    <submittedName>
        <fullName evidence="1 2">Uncharacterized protein</fullName>
    </submittedName>
</protein>
<accession>A0A2K1JDC2</accession>
<organism evidence="1">
    <name type="scientific">Physcomitrium patens</name>
    <name type="common">Spreading-leaved earth moss</name>
    <name type="synonym">Physcomitrella patens</name>
    <dbReference type="NCBI Taxonomy" id="3218"/>
    <lineage>
        <taxon>Eukaryota</taxon>
        <taxon>Viridiplantae</taxon>
        <taxon>Streptophyta</taxon>
        <taxon>Embryophyta</taxon>
        <taxon>Bryophyta</taxon>
        <taxon>Bryophytina</taxon>
        <taxon>Bryopsida</taxon>
        <taxon>Funariidae</taxon>
        <taxon>Funariales</taxon>
        <taxon>Funariaceae</taxon>
        <taxon>Physcomitrium</taxon>
    </lineage>
</organism>